<sequence length="35" mass="3591">DDSEVDGEVGDIVVGADADVLGSVSKNGVNMRQEN</sequence>
<proteinExistence type="predicted"/>
<evidence type="ECO:0000313" key="1">
    <source>
        <dbReference type="EMBL" id="CAF4213665.1"/>
    </source>
</evidence>
<comment type="caution">
    <text evidence="2">The sequence shown here is derived from an EMBL/GenBank/DDBJ whole genome shotgun (WGS) entry which is preliminary data.</text>
</comment>
<dbReference type="EMBL" id="CAJOBB010008712">
    <property type="protein sequence ID" value="CAF4213665.1"/>
    <property type="molecule type" value="Genomic_DNA"/>
</dbReference>
<accession>A0A820CGF6</accession>
<name>A0A820CGF6_9BILA</name>
<gene>
    <name evidence="1" type="ORF">KXQ929_LOCUS40799</name>
    <name evidence="2" type="ORF">KXQ929_LOCUS40994</name>
</gene>
<reference evidence="2" key="1">
    <citation type="submission" date="2021-02" db="EMBL/GenBank/DDBJ databases">
        <authorList>
            <person name="Nowell W R."/>
        </authorList>
    </citation>
    <scope>NUCLEOTIDE SEQUENCE</scope>
</reference>
<dbReference type="EMBL" id="CAJOBB010008901">
    <property type="protein sequence ID" value="CAF4217227.1"/>
    <property type="molecule type" value="Genomic_DNA"/>
</dbReference>
<evidence type="ECO:0000313" key="3">
    <source>
        <dbReference type="Proteomes" id="UP000663868"/>
    </source>
</evidence>
<protein>
    <submittedName>
        <fullName evidence="2">Uncharacterized protein</fullName>
    </submittedName>
</protein>
<organism evidence="2 3">
    <name type="scientific">Adineta steineri</name>
    <dbReference type="NCBI Taxonomy" id="433720"/>
    <lineage>
        <taxon>Eukaryota</taxon>
        <taxon>Metazoa</taxon>
        <taxon>Spiralia</taxon>
        <taxon>Gnathifera</taxon>
        <taxon>Rotifera</taxon>
        <taxon>Eurotatoria</taxon>
        <taxon>Bdelloidea</taxon>
        <taxon>Adinetida</taxon>
        <taxon>Adinetidae</taxon>
        <taxon>Adineta</taxon>
    </lineage>
</organism>
<dbReference type="AlphaFoldDB" id="A0A820CGF6"/>
<feature type="non-terminal residue" evidence="2">
    <location>
        <position position="1"/>
    </location>
</feature>
<evidence type="ECO:0000313" key="2">
    <source>
        <dbReference type="EMBL" id="CAF4217227.1"/>
    </source>
</evidence>
<dbReference type="Proteomes" id="UP000663868">
    <property type="component" value="Unassembled WGS sequence"/>
</dbReference>